<evidence type="ECO:0000256" key="6">
    <source>
        <dbReference type="ARBA" id="ARBA00023136"/>
    </source>
</evidence>
<keyword evidence="8" id="KW-0807">Transducer</keyword>
<comment type="subcellular location">
    <subcellularLocation>
        <location evidence="1">Cell membrane</location>
        <topology evidence="1">Multi-pass membrane protein</topology>
    </subcellularLocation>
</comment>
<dbReference type="Pfam" id="PF02743">
    <property type="entry name" value="dCache_1"/>
    <property type="match status" value="1"/>
</dbReference>
<dbReference type="PROSITE" id="PS50885">
    <property type="entry name" value="HAMP"/>
    <property type="match status" value="1"/>
</dbReference>
<dbReference type="SUPFAM" id="SSF103190">
    <property type="entry name" value="Sensory domain-like"/>
    <property type="match status" value="1"/>
</dbReference>
<dbReference type="PANTHER" id="PTHR43531">
    <property type="entry name" value="PROTEIN ICFG"/>
    <property type="match status" value="1"/>
</dbReference>
<dbReference type="SMART" id="SM00304">
    <property type="entry name" value="HAMP"/>
    <property type="match status" value="1"/>
</dbReference>
<dbReference type="Pfam" id="PF00672">
    <property type="entry name" value="HAMP"/>
    <property type="match status" value="1"/>
</dbReference>
<evidence type="ECO:0000256" key="2">
    <source>
        <dbReference type="ARBA" id="ARBA00022475"/>
    </source>
</evidence>
<protein>
    <submittedName>
        <fullName evidence="12">Methyl-accepting chemotaxis protein</fullName>
    </submittedName>
</protein>
<keyword evidence="6 9" id="KW-0472">Membrane</keyword>
<dbReference type="PROSITE" id="PS50111">
    <property type="entry name" value="CHEMOTAXIS_TRANSDUC_2"/>
    <property type="match status" value="1"/>
</dbReference>
<organism evidence="12 13">
    <name type="scientific">Bariatricus massiliensis</name>
    <dbReference type="NCBI Taxonomy" id="1745713"/>
    <lineage>
        <taxon>Bacteria</taxon>
        <taxon>Bacillati</taxon>
        <taxon>Bacillota</taxon>
        <taxon>Clostridia</taxon>
        <taxon>Lachnospirales</taxon>
        <taxon>Lachnospiraceae</taxon>
        <taxon>Bariatricus</taxon>
    </lineage>
</organism>
<evidence type="ECO:0000256" key="9">
    <source>
        <dbReference type="SAM" id="Phobius"/>
    </source>
</evidence>
<comment type="caution">
    <text evidence="12">The sequence shown here is derived from an EMBL/GenBank/DDBJ whole genome shotgun (WGS) entry which is preliminary data.</text>
</comment>
<gene>
    <name evidence="12" type="ORF">LIZ65_11665</name>
</gene>
<dbReference type="CDD" id="cd06225">
    <property type="entry name" value="HAMP"/>
    <property type="match status" value="1"/>
</dbReference>
<evidence type="ECO:0000256" key="8">
    <source>
        <dbReference type="PROSITE-ProRule" id="PRU00284"/>
    </source>
</evidence>
<dbReference type="RefSeq" id="WP_066733159.1">
    <property type="nucleotide sequence ID" value="NZ_JAJCIQ010000008.1"/>
</dbReference>
<comment type="similarity">
    <text evidence="7">Belongs to the methyl-accepting chemotaxis (MCP) protein family.</text>
</comment>
<keyword evidence="2" id="KW-1003">Cell membrane</keyword>
<keyword evidence="13" id="KW-1185">Reference proteome</keyword>
<evidence type="ECO:0000259" key="10">
    <source>
        <dbReference type="PROSITE" id="PS50111"/>
    </source>
</evidence>
<dbReference type="InterPro" id="IPR029151">
    <property type="entry name" value="Sensor-like_sf"/>
</dbReference>
<dbReference type="CDD" id="cd18773">
    <property type="entry name" value="PDC1_HK_sensor"/>
    <property type="match status" value="1"/>
</dbReference>
<evidence type="ECO:0000313" key="13">
    <source>
        <dbReference type="Proteomes" id="UP001299546"/>
    </source>
</evidence>
<name>A0ABS8DIG6_9FIRM</name>
<evidence type="ECO:0000256" key="5">
    <source>
        <dbReference type="ARBA" id="ARBA00022989"/>
    </source>
</evidence>
<evidence type="ECO:0000313" key="12">
    <source>
        <dbReference type="EMBL" id="MCB7387949.1"/>
    </source>
</evidence>
<dbReference type="SUPFAM" id="SSF58104">
    <property type="entry name" value="Methyl-accepting chemotaxis protein (MCP) signaling domain"/>
    <property type="match status" value="1"/>
</dbReference>
<dbReference type="InterPro" id="IPR004089">
    <property type="entry name" value="MCPsignal_dom"/>
</dbReference>
<proteinExistence type="inferred from homology"/>
<dbReference type="InterPro" id="IPR051310">
    <property type="entry name" value="MCP_chemotaxis"/>
</dbReference>
<evidence type="ECO:0000256" key="3">
    <source>
        <dbReference type="ARBA" id="ARBA00022500"/>
    </source>
</evidence>
<dbReference type="Gene3D" id="6.10.340.10">
    <property type="match status" value="1"/>
</dbReference>
<feature type="domain" description="Methyl-accepting transducer" evidence="10">
    <location>
        <begin position="437"/>
        <end position="666"/>
    </location>
</feature>
<dbReference type="InterPro" id="IPR033479">
    <property type="entry name" value="dCache_1"/>
</dbReference>
<accession>A0ABS8DIG6</accession>
<dbReference type="PANTHER" id="PTHR43531:SF11">
    <property type="entry name" value="METHYL-ACCEPTING CHEMOTAXIS PROTEIN 3"/>
    <property type="match status" value="1"/>
</dbReference>
<evidence type="ECO:0000256" key="7">
    <source>
        <dbReference type="ARBA" id="ARBA00029447"/>
    </source>
</evidence>
<keyword evidence="5 9" id="KW-1133">Transmembrane helix</keyword>
<sequence>MADKTNKLKSRKQKTMKGKSESISAKLSIRLLAVLFPALVILIVVSCLMAAASISNLTDKLLHSQAEHAVSIVDDFFSGKTAAVSMFQQDSDFREYFENVSAREQIDTYGDKETLLHILSGALERLSGEGVMQVWAADERTDCYLLSDGSLVDAGLAETAWYQSILSKKDVVISEPYLDPATGKEIVSVVSPVFTAGDSDITGMVGFDINVNTLNELLSGIKVGEKGYLELLSKSSDYIYSEDPDANGKNVEDLDITKEYKQKVQEVYNGDLNFSYKGIDYTAVFCNSETTGWLAIATLPLSEVNATRNNLTAVLTILSAVVLAVLIIVVIVLIRRMLRPLAGISSNMEAFSHGNLAVDITFESGDEIGIMAGSVRDAVHSLKAMIESVSHILGEMSKGNLNLTAEGEYIGDFKAIRESLEQIIYSLNSTLGQIDTSAELVSSGAEQVAASSQVLAQGAAEQAETVEELAVSVEEISQQIRKNAESASNANDEVIVIGKEALESSRRMKEMLSAMGEIRESSRQIAKINKVIEDIAFQTNILALNASVEAVRAGAESRGFAAVADEVRNLAAKSSEASKSTALLLAESLEVVKNGAEVANETAKTLDSVVSRVDGLVDSMDKISNASGEQAHAIEVVTQGIGQISDIVQMNSATAEESAAASEGLSAQAQLLKELTGKFKLKD</sequence>
<dbReference type="CDD" id="cd12912">
    <property type="entry name" value="PDC2_MCP_like"/>
    <property type="match status" value="1"/>
</dbReference>
<keyword evidence="3" id="KW-0145">Chemotaxis</keyword>
<dbReference type="Gene3D" id="3.30.450.20">
    <property type="entry name" value="PAS domain"/>
    <property type="match status" value="2"/>
</dbReference>
<reference evidence="12 13" key="1">
    <citation type="submission" date="2021-10" db="EMBL/GenBank/DDBJ databases">
        <title>Collection of gut derived symbiotic bacterial strains cultured from healthy donors.</title>
        <authorList>
            <person name="Lin H."/>
            <person name="Littmann E."/>
            <person name="Kohout C."/>
            <person name="Pamer E.G."/>
        </authorList>
    </citation>
    <scope>NUCLEOTIDE SEQUENCE [LARGE SCALE GENOMIC DNA]</scope>
    <source>
        <strain evidence="12 13">DFI.1.165</strain>
    </source>
</reference>
<feature type="domain" description="HAMP" evidence="11">
    <location>
        <begin position="335"/>
        <end position="387"/>
    </location>
</feature>
<evidence type="ECO:0000256" key="1">
    <source>
        <dbReference type="ARBA" id="ARBA00004651"/>
    </source>
</evidence>
<dbReference type="Gene3D" id="1.10.287.950">
    <property type="entry name" value="Methyl-accepting chemotaxis protein"/>
    <property type="match status" value="1"/>
</dbReference>
<dbReference type="SMART" id="SM00283">
    <property type="entry name" value="MA"/>
    <property type="match status" value="1"/>
</dbReference>
<evidence type="ECO:0000259" key="11">
    <source>
        <dbReference type="PROSITE" id="PS50885"/>
    </source>
</evidence>
<dbReference type="InterPro" id="IPR003660">
    <property type="entry name" value="HAMP_dom"/>
</dbReference>
<evidence type="ECO:0000256" key="4">
    <source>
        <dbReference type="ARBA" id="ARBA00022692"/>
    </source>
</evidence>
<dbReference type="Pfam" id="PF00015">
    <property type="entry name" value="MCPsignal"/>
    <property type="match status" value="1"/>
</dbReference>
<dbReference type="EMBL" id="JAJCIS010000007">
    <property type="protein sequence ID" value="MCB7387949.1"/>
    <property type="molecule type" value="Genomic_DNA"/>
</dbReference>
<keyword evidence="4 9" id="KW-0812">Transmembrane</keyword>
<feature type="transmembrane region" description="Helical" evidence="9">
    <location>
        <begin position="311"/>
        <end position="334"/>
    </location>
</feature>
<dbReference type="Proteomes" id="UP001299546">
    <property type="component" value="Unassembled WGS sequence"/>
</dbReference>